<keyword evidence="1" id="KW-1133">Transmembrane helix</keyword>
<comment type="caution">
    <text evidence="2">The sequence shown here is derived from an EMBL/GenBank/DDBJ whole genome shotgun (WGS) entry which is preliminary data.</text>
</comment>
<evidence type="ECO:0000313" key="3">
    <source>
        <dbReference type="Proteomes" id="UP000604046"/>
    </source>
</evidence>
<gene>
    <name evidence="2" type="ORF">SNAT2548_LOCUS20658</name>
</gene>
<keyword evidence="3" id="KW-1185">Reference proteome</keyword>
<evidence type="ECO:0000313" key="2">
    <source>
        <dbReference type="EMBL" id="CAE7378296.1"/>
    </source>
</evidence>
<evidence type="ECO:0000256" key="1">
    <source>
        <dbReference type="SAM" id="Phobius"/>
    </source>
</evidence>
<dbReference type="AlphaFoldDB" id="A0A812Q6S0"/>
<accession>A0A812Q6S0</accession>
<dbReference type="Proteomes" id="UP000604046">
    <property type="component" value="Unassembled WGS sequence"/>
</dbReference>
<proteinExistence type="predicted"/>
<organism evidence="2 3">
    <name type="scientific">Symbiodinium natans</name>
    <dbReference type="NCBI Taxonomy" id="878477"/>
    <lineage>
        <taxon>Eukaryota</taxon>
        <taxon>Sar</taxon>
        <taxon>Alveolata</taxon>
        <taxon>Dinophyceae</taxon>
        <taxon>Suessiales</taxon>
        <taxon>Symbiodiniaceae</taxon>
        <taxon>Symbiodinium</taxon>
    </lineage>
</organism>
<reference evidence="2" key="1">
    <citation type="submission" date="2021-02" db="EMBL/GenBank/DDBJ databases">
        <authorList>
            <person name="Dougan E. K."/>
            <person name="Rhodes N."/>
            <person name="Thang M."/>
            <person name="Chan C."/>
        </authorList>
    </citation>
    <scope>NUCLEOTIDE SEQUENCE</scope>
</reference>
<keyword evidence="1" id="KW-0812">Transmembrane</keyword>
<protein>
    <submittedName>
        <fullName evidence="2">Uncharacterized protein</fullName>
    </submittedName>
</protein>
<sequence length="105" mass="11231">MSACCFTWRASRFQLQHSTGSFRLTWLTVSCFVTAMVVPITRVTLILALGSHVVVSILASVATEVPDAVVKPVLDVVLRHCPCNGPGARKAFMEASNQKKAGATA</sequence>
<name>A0A812Q6S0_9DINO</name>
<dbReference type="EMBL" id="CAJNDS010002217">
    <property type="protein sequence ID" value="CAE7378296.1"/>
    <property type="molecule type" value="Genomic_DNA"/>
</dbReference>
<keyword evidence="1" id="KW-0472">Membrane</keyword>
<feature type="transmembrane region" description="Helical" evidence="1">
    <location>
        <begin position="24"/>
        <end position="49"/>
    </location>
</feature>